<dbReference type="OrthoDB" id="8558195at2"/>
<protein>
    <recommendedName>
        <fullName evidence="2">SPOR domain-containing protein</fullName>
    </recommendedName>
</protein>
<reference evidence="3 4" key="1">
    <citation type="submission" date="2015-08" db="EMBL/GenBank/DDBJ databases">
        <title>Complete genome sequence of Sulfurifustis variabilis.</title>
        <authorList>
            <person name="Miura A."/>
            <person name="Kojima H."/>
            <person name="Fukui M."/>
        </authorList>
    </citation>
    <scope>NUCLEOTIDE SEQUENCE [LARGE SCALE GENOMIC DNA]</scope>
    <source>
        <strain evidence="4">skN76</strain>
    </source>
</reference>
<dbReference type="EMBL" id="AP014936">
    <property type="protein sequence ID" value="BAU50415.1"/>
    <property type="molecule type" value="Genomic_DNA"/>
</dbReference>
<dbReference type="Proteomes" id="UP000218899">
    <property type="component" value="Chromosome"/>
</dbReference>
<sequence length="708" mass="79011">MYFLRLGFFDSFEQAESVKERLLAHYPLAWATEVSEAEHERAIGAPAKAAPVPPSAPRATPAKPRADIAYALNLASSPSAALPVKPLPAPYDGYRLYRTETRQKGKIWHRLRLGFFPTRAEAEKARRALKSLYPDVWIAVADAKEQAVAGERPVQPTAPARRPAAEPAPSTDEVGKLMAEGRAALGAGRPVDAIRIFTRVLAVPGHPRAPEALELLGLARERNKQPDLARVEYKLYLKLYPEGEGADRVRQRLANLEPGAAVKLREPKRREEKRRTELFGTFSQQYYRGNSKVDTTLKTGPTIGEEETLTFTDESTLVNVIDVNARMRDERYDNRAVLSAHYNYDRLEHEDDSRVVNAYGEVKDRQLGYAVRLGRQPSTSGVLTRFDGGLFSYHFTPRIGVNLVAGEPVDKIARDSDRSFYAFSVDLGSESGALGTNLYYFKQEIDGLTDREAVGTEVRYFSNGSSVFALVDYETSYKELNILLLQGNWTSEGGTTYNLLYDYRRVPPLQASNALIGETTESIDTLLETRTEEQIRADARDRTDTAKVVSGGFLHPLTERLQAGLDVTATKQLGTPASGTQPASPGTGTAWTYAGKLIGTGLFAKSAITVFGVAHTDSDAFDADSFALTHRVPFGRWRADLSVRYYTEDRADDVSRNRLTPALKLDYFWRENVALEFEYSQERQETTGPLQDEDSVRDFFIVGYRWDF</sequence>
<keyword evidence="4" id="KW-1185">Reference proteome</keyword>
<proteinExistence type="predicted"/>
<organism evidence="3 4">
    <name type="scientific">Sulfurifustis variabilis</name>
    <dbReference type="NCBI Taxonomy" id="1675686"/>
    <lineage>
        <taxon>Bacteria</taxon>
        <taxon>Pseudomonadati</taxon>
        <taxon>Pseudomonadota</taxon>
        <taxon>Gammaproteobacteria</taxon>
        <taxon>Acidiferrobacterales</taxon>
        <taxon>Acidiferrobacteraceae</taxon>
        <taxon>Sulfurifustis</taxon>
    </lineage>
</organism>
<dbReference type="Gene3D" id="3.30.70.1070">
    <property type="entry name" value="Sporulation related repeat"/>
    <property type="match status" value="1"/>
</dbReference>
<gene>
    <name evidence="3" type="ORF">SVA_3881</name>
</gene>
<name>A0A1C7AG28_9GAMM</name>
<dbReference type="InterPro" id="IPR036680">
    <property type="entry name" value="SPOR-like_sf"/>
</dbReference>
<dbReference type="KEGG" id="sva:SVA_3881"/>
<evidence type="ECO:0000259" key="2">
    <source>
        <dbReference type="Pfam" id="PF05036"/>
    </source>
</evidence>
<dbReference type="Pfam" id="PF13432">
    <property type="entry name" value="TPR_16"/>
    <property type="match status" value="1"/>
</dbReference>
<dbReference type="Gene3D" id="1.25.40.10">
    <property type="entry name" value="Tetratricopeptide repeat domain"/>
    <property type="match status" value="1"/>
</dbReference>
<feature type="region of interest" description="Disordered" evidence="1">
    <location>
        <begin position="149"/>
        <end position="173"/>
    </location>
</feature>
<dbReference type="Pfam" id="PF05036">
    <property type="entry name" value="SPOR"/>
    <property type="match status" value="1"/>
</dbReference>
<dbReference type="RefSeq" id="WP_096462721.1">
    <property type="nucleotide sequence ID" value="NZ_AP014936.1"/>
</dbReference>
<evidence type="ECO:0000256" key="1">
    <source>
        <dbReference type="SAM" id="MobiDB-lite"/>
    </source>
</evidence>
<accession>A0A1C7AG28</accession>
<dbReference type="AlphaFoldDB" id="A0A1C7AG28"/>
<evidence type="ECO:0000313" key="4">
    <source>
        <dbReference type="Proteomes" id="UP000218899"/>
    </source>
</evidence>
<feature type="compositionally biased region" description="Low complexity" evidence="1">
    <location>
        <begin position="152"/>
        <end position="169"/>
    </location>
</feature>
<feature type="domain" description="SPOR" evidence="2">
    <location>
        <begin position="93"/>
        <end position="138"/>
    </location>
</feature>
<evidence type="ECO:0000313" key="3">
    <source>
        <dbReference type="EMBL" id="BAU50415.1"/>
    </source>
</evidence>
<dbReference type="SUPFAM" id="SSF48452">
    <property type="entry name" value="TPR-like"/>
    <property type="match status" value="1"/>
</dbReference>
<dbReference type="GO" id="GO:0042834">
    <property type="term" value="F:peptidoglycan binding"/>
    <property type="evidence" value="ECO:0007669"/>
    <property type="project" value="InterPro"/>
</dbReference>
<dbReference type="InterPro" id="IPR007730">
    <property type="entry name" value="SPOR-like_dom"/>
</dbReference>
<dbReference type="InterPro" id="IPR011990">
    <property type="entry name" value="TPR-like_helical_dom_sf"/>
</dbReference>